<proteinExistence type="inferred from homology"/>
<dbReference type="InterPro" id="IPR000415">
    <property type="entry name" value="Nitroreductase-like"/>
</dbReference>
<organism evidence="4 5">
    <name type="scientific">Enterococcus canintestini</name>
    <dbReference type="NCBI Taxonomy" id="317010"/>
    <lineage>
        <taxon>Bacteria</taxon>
        <taxon>Bacillati</taxon>
        <taxon>Bacillota</taxon>
        <taxon>Bacilli</taxon>
        <taxon>Lactobacillales</taxon>
        <taxon>Enterococcaceae</taxon>
        <taxon>Enterococcus</taxon>
    </lineage>
</organism>
<feature type="domain" description="Nitroreductase" evidence="3">
    <location>
        <begin position="178"/>
        <end position="228"/>
    </location>
</feature>
<dbReference type="GO" id="GO:0016491">
    <property type="term" value="F:oxidoreductase activity"/>
    <property type="evidence" value="ECO:0007669"/>
    <property type="project" value="UniProtKB-KW"/>
</dbReference>
<protein>
    <recommendedName>
        <fullName evidence="3">Nitroreductase domain-containing protein</fullName>
    </recommendedName>
</protein>
<accession>A0A1L8R428</accession>
<dbReference type="Proteomes" id="UP000182835">
    <property type="component" value="Unassembled WGS sequence"/>
</dbReference>
<evidence type="ECO:0000313" key="5">
    <source>
        <dbReference type="Proteomes" id="UP000182835"/>
    </source>
</evidence>
<evidence type="ECO:0000313" key="4">
    <source>
        <dbReference type="EMBL" id="OJG14504.1"/>
    </source>
</evidence>
<dbReference type="Gene3D" id="3.40.109.10">
    <property type="entry name" value="NADH Oxidase"/>
    <property type="match status" value="1"/>
</dbReference>
<dbReference type="OrthoDB" id="9802760at2"/>
<dbReference type="SUPFAM" id="SSF55469">
    <property type="entry name" value="FMN-dependent nitroreductase-like"/>
    <property type="match status" value="1"/>
</dbReference>
<dbReference type="RefSeq" id="WP_071865355.1">
    <property type="nucleotide sequence ID" value="NZ_JBHLVQ010000008.1"/>
</dbReference>
<evidence type="ECO:0000259" key="3">
    <source>
        <dbReference type="Pfam" id="PF00881"/>
    </source>
</evidence>
<sequence length="343" mass="39625">MDVKSANSKKNLKKKVKEIAPDWMKQTKRKVLLQKLYKHEMNRYLKNYGSPIAFNEQQLKAKMVFYSHALEKGLSHIEFREGFGENALRNIYSCLNYYDEQNFSKSNIEYSNTLSCLRSYKEKHLEMSGVVPPLFLSLFDKWENEIENADKNLGGYSVLKNTDKKENRNKNFEQLFSGRVSIREYSSEPVDNNLVKEAIDISMKTPSVCNRQSSRIRLITNPKLIKNTLDVQGGYRGYKYPQVLLLLTTDTSSFVDIKERNQVYVDGGLFAMSLLTSLEYVGLAACALNAMFNLEAELNVRQILNIPENENLIMFITVGNFLEETPYPKSFRYTGKEITKILD</sequence>
<keyword evidence="2" id="KW-0560">Oxidoreductase</keyword>
<dbReference type="PANTHER" id="PTHR43673:SF10">
    <property type="entry name" value="NADH DEHYDROGENASE_NAD(P)H NITROREDUCTASE XCC3605-RELATED"/>
    <property type="match status" value="1"/>
</dbReference>
<dbReference type="AlphaFoldDB" id="A0A1L8R428"/>
<feature type="domain" description="Nitroreductase" evidence="3">
    <location>
        <begin position="256"/>
        <end position="319"/>
    </location>
</feature>
<dbReference type="EMBL" id="JXKG01000017">
    <property type="protein sequence ID" value="OJG14504.1"/>
    <property type="molecule type" value="Genomic_DNA"/>
</dbReference>
<dbReference type="Pfam" id="PF00881">
    <property type="entry name" value="Nitroreductase"/>
    <property type="match status" value="2"/>
</dbReference>
<dbReference type="InterPro" id="IPR029479">
    <property type="entry name" value="Nitroreductase"/>
</dbReference>
<gene>
    <name evidence="4" type="ORF">RU96_GL000834</name>
</gene>
<dbReference type="PANTHER" id="PTHR43673">
    <property type="entry name" value="NAD(P)H NITROREDUCTASE YDGI-RELATED"/>
    <property type="match status" value="1"/>
</dbReference>
<comment type="caution">
    <text evidence="4">The sequence shown here is derived from an EMBL/GenBank/DDBJ whole genome shotgun (WGS) entry which is preliminary data.</text>
</comment>
<evidence type="ECO:0000256" key="2">
    <source>
        <dbReference type="ARBA" id="ARBA00023002"/>
    </source>
</evidence>
<dbReference type="STRING" id="317010.RU96_GL000834"/>
<comment type="similarity">
    <text evidence="1">Belongs to the nitroreductase family.</text>
</comment>
<reference evidence="4 5" key="1">
    <citation type="submission" date="2014-12" db="EMBL/GenBank/DDBJ databases">
        <title>Draft genome sequences of 29 type strains of Enterococci.</title>
        <authorList>
            <person name="Zhong Z."/>
            <person name="Sun Z."/>
            <person name="Liu W."/>
            <person name="Zhang W."/>
            <person name="Zhang H."/>
        </authorList>
    </citation>
    <scope>NUCLEOTIDE SEQUENCE [LARGE SCALE GENOMIC DNA]</scope>
    <source>
        <strain evidence="4 5">DSM 21207</strain>
    </source>
</reference>
<evidence type="ECO:0000256" key="1">
    <source>
        <dbReference type="ARBA" id="ARBA00007118"/>
    </source>
</evidence>
<name>A0A1L8R428_9ENTE</name>